<dbReference type="AlphaFoldDB" id="E6U1G9"/>
<evidence type="ECO:0000256" key="7">
    <source>
        <dbReference type="ARBA" id="ARBA00023277"/>
    </source>
</evidence>
<evidence type="ECO:0000313" key="13">
    <source>
        <dbReference type="Proteomes" id="UP000001401"/>
    </source>
</evidence>
<feature type="binding site" evidence="11">
    <location>
        <position position="100"/>
    </location>
    <ligand>
        <name>Zn(2+)</name>
        <dbReference type="ChEBI" id="CHEBI:29105"/>
    </ligand>
</feature>
<dbReference type="RefSeq" id="WP_013487557.1">
    <property type="nucleotide sequence ID" value="NC_014829.1"/>
</dbReference>
<evidence type="ECO:0000256" key="10">
    <source>
        <dbReference type="PIRSR" id="PIRSR004682-1"/>
    </source>
</evidence>
<evidence type="ECO:0000256" key="2">
    <source>
        <dbReference type="ARBA" id="ARBA00004496"/>
    </source>
</evidence>
<dbReference type="InterPro" id="IPR006549">
    <property type="entry name" value="HAD-SF_hydro_IIIA"/>
</dbReference>
<comment type="subcellular location">
    <subcellularLocation>
        <location evidence="2 9">Cytoplasm</location>
    </subcellularLocation>
</comment>
<comment type="cofactor">
    <cofactor evidence="1 11">
        <name>Mg(2+)</name>
        <dbReference type="ChEBI" id="CHEBI:18420"/>
    </cofactor>
</comment>
<dbReference type="eggNOG" id="COG0241">
    <property type="taxonomic scope" value="Bacteria"/>
</dbReference>
<dbReference type="GO" id="GO:0046872">
    <property type="term" value="F:metal ion binding"/>
    <property type="evidence" value="ECO:0007669"/>
    <property type="project" value="UniProtKB-KW"/>
</dbReference>
<feature type="binding site" evidence="11">
    <location>
        <position position="7"/>
    </location>
    <ligand>
        <name>Mg(2+)</name>
        <dbReference type="ChEBI" id="CHEBI:18420"/>
    </ligand>
</feature>
<dbReference type="Pfam" id="PF08645">
    <property type="entry name" value="PNK3P"/>
    <property type="match status" value="1"/>
</dbReference>
<feature type="binding site" evidence="11">
    <location>
        <position position="9"/>
    </location>
    <ligand>
        <name>Mg(2+)</name>
        <dbReference type="ChEBI" id="CHEBI:18420"/>
    </ligand>
</feature>
<dbReference type="Gene3D" id="3.40.50.1000">
    <property type="entry name" value="HAD superfamily/HAD-like"/>
    <property type="match status" value="1"/>
</dbReference>
<keyword evidence="11" id="KW-0460">Magnesium</keyword>
<protein>
    <recommendedName>
        <fullName evidence="8 9">D,D-heptose 1,7-bisphosphate phosphatase</fullName>
        <ecNumber evidence="9">3.1.3.-</ecNumber>
    </recommendedName>
</protein>
<dbReference type="InterPro" id="IPR013954">
    <property type="entry name" value="PNK3P"/>
</dbReference>
<dbReference type="OrthoDB" id="9801899at2"/>
<dbReference type="KEGG" id="bco:Bcell_0940"/>
<evidence type="ECO:0000256" key="6">
    <source>
        <dbReference type="ARBA" id="ARBA00022801"/>
    </source>
</evidence>
<feature type="binding site" evidence="11">
    <location>
        <position position="98"/>
    </location>
    <ligand>
        <name>Zn(2+)</name>
        <dbReference type="ChEBI" id="CHEBI:29105"/>
    </ligand>
</feature>
<dbReference type="InterPro" id="IPR036412">
    <property type="entry name" value="HAD-like_sf"/>
</dbReference>
<dbReference type="SUPFAM" id="SSF56784">
    <property type="entry name" value="HAD-like"/>
    <property type="match status" value="1"/>
</dbReference>
<proteinExistence type="inferred from homology"/>
<comment type="subunit">
    <text evidence="3">Monomer.</text>
</comment>
<feature type="active site" description="Nucleophile" evidence="10">
    <location>
        <position position="7"/>
    </location>
</feature>
<dbReference type="PANTHER" id="PTHR42891:SF1">
    <property type="entry name" value="D-GLYCERO-BETA-D-MANNO-HEPTOSE-1,7-BISPHOSPHATE 7-PHOSPHATASE"/>
    <property type="match status" value="1"/>
</dbReference>
<evidence type="ECO:0000256" key="3">
    <source>
        <dbReference type="ARBA" id="ARBA00011245"/>
    </source>
</evidence>
<gene>
    <name evidence="12" type="ordered locus">Bcell_0940</name>
</gene>
<feature type="binding site" evidence="11">
    <location>
        <position position="90"/>
    </location>
    <ligand>
        <name>Zn(2+)</name>
        <dbReference type="ChEBI" id="CHEBI:29105"/>
    </ligand>
</feature>
<organism evidence="12 13">
    <name type="scientific">Evansella cellulosilytica (strain ATCC 21833 / DSM 2522 / FERM P-1141 / JCM 9156 / N-4)</name>
    <name type="common">Bacillus cellulosilyticus</name>
    <dbReference type="NCBI Taxonomy" id="649639"/>
    <lineage>
        <taxon>Bacteria</taxon>
        <taxon>Bacillati</taxon>
        <taxon>Bacillota</taxon>
        <taxon>Bacilli</taxon>
        <taxon>Bacillales</taxon>
        <taxon>Bacillaceae</taxon>
        <taxon>Evansella</taxon>
    </lineage>
</organism>
<keyword evidence="11" id="KW-0862">Zinc</keyword>
<dbReference type="EC" id="3.1.3.-" evidence="9"/>
<dbReference type="InterPro" id="IPR004446">
    <property type="entry name" value="Heptose_bisP_phosphatase"/>
</dbReference>
<dbReference type="HOGENOM" id="CLU_085077_3_1_9"/>
<name>E6U1G9_EVAC2</name>
<evidence type="ECO:0000256" key="8">
    <source>
        <dbReference type="ARBA" id="ARBA00031828"/>
    </source>
</evidence>
<dbReference type="NCBIfam" id="TIGR01662">
    <property type="entry name" value="HAD-SF-IIIA"/>
    <property type="match status" value="1"/>
</dbReference>
<dbReference type="PIRSF" id="PIRSF004682">
    <property type="entry name" value="GmhB"/>
    <property type="match status" value="1"/>
</dbReference>
<dbReference type="InterPro" id="IPR023214">
    <property type="entry name" value="HAD_sf"/>
</dbReference>
<keyword evidence="4 9" id="KW-0963">Cytoplasm</keyword>
<reference evidence="12 13" key="1">
    <citation type="submission" date="2010-12" db="EMBL/GenBank/DDBJ databases">
        <title>Complete sequence of Bacillus cellulosilyticus DSM 2522.</title>
        <authorList>
            <consortium name="US DOE Joint Genome Institute"/>
            <person name="Lucas S."/>
            <person name="Copeland A."/>
            <person name="Lapidus A."/>
            <person name="Cheng J.-F."/>
            <person name="Bruce D."/>
            <person name="Goodwin L."/>
            <person name="Pitluck S."/>
            <person name="Chertkov O."/>
            <person name="Detter J.C."/>
            <person name="Han C."/>
            <person name="Tapia R."/>
            <person name="Land M."/>
            <person name="Hauser L."/>
            <person name="Jeffries C."/>
            <person name="Kyrpides N."/>
            <person name="Ivanova N."/>
            <person name="Mikhailova N."/>
            <person name="Brumm P."/>
            <person name="Mead D."/>
            <person name="Woyke T."/>
        </authorList>
    </citation>
    <scope>NUCLEOTIDE SEQUENCE [LARGE SCALE GENOMIC DNA]</scope>
    <source>
        <strain evidence="13">ATCC 21833 / DSM 2522 / FERM P-1141 / JCM 9156 / N-4</strain>
    </source>
</reference>
<comment type="similarity">
    <text evidence="9">Belongs to the gmhB family.</text>
</comment>
<evidence type="ECO:0000256" key="4">
    <source>
        <dbReference type="ARBA" id="ARBA00022490"/>
    </source>
</evidence>
<dbReference type="STRING" id="649639.Bcell_0940"/>
<keyword evidence="13" id="KW-1185">Reference proteome</keyword>
<feature type="binding site" evidence="11">
    <location>
        <position position="92"/>
    </location>
    <ligand>
        <name>Zn(2+)</name>
        <dbReference type="ChEBI" id="CHEBI:29105"/>
    </ligand>
</feature>
<evidence type="ECO:0000313" key="12">
    <source>
        <dbReference type="EMBL" id="ADU29216.1"/>
    </source>
</evidence>
<keyword evidence="7 9" id="KW-0119">Carbohydrate metabolism</keyword>
<accession>E6U1G9</accession>
<comment type="cofactor">
    <cofactor evidence="11">
        <name>Zn(2+)</name>
        <dbReference type="ChEBI" id="CHEBI:29105"/>
    </cofactor>
</comment>
<feature type="active site" description="Proton donor" evidence="10">
    <location>
        <position position="9"/>
    </location>
</feature>
<evidence type="ECO:0000256" key="11">
    <source>
        <dbReference type="PIRSR" id="PIRSR004682-4"/>
    </source>
</evidence>
<keyword evidence="6 9" id="KW-0378">Hydrolase</keyword>
<evidence type="ECO:0000256" key="9">
    <source>
        <dbReference type="PIRNR" id="PIRNR004682"/>
    </source>
</evidence>
<dbReference type="EMBL" id="CP002394">
    <property type="protein sequence ID" value="ADU29216.1"/>
    <property type="molecule type" value="Genomic_DNA"/>
</dbReference>
<sequence>MKMAFFDRDGTIIEDYPDNKWTDITQPVFMNGAIATLKAVLSKGYKIIIVTNQYIINEGYITLKQYHHITKQMLDELAQHDIGIYDIYYCPHAKLEGCSCMKPRTGMIKQALLNHPEINLSESFIIGDSIVDVQLAVNLNMKGFGIGVGSDYGNNKIKQLTSIKDLMTYL</sequence>
<feature type="binding site" evidence="11">
    <location>
        <position position="128"/>
    </location>
    <ligand>
        <name>Mg(2+)</name>
        <dbReference type="ChEBI" id="CHEBI:18420"/>
    </ligand>
</feature>
<dbReference type="Proteomes" id="UP000001401">
    <property type="component" value="Chromosome"/>
</dbReference>
<evidence type="ECO:0000256" key="5">
    <source>
        <dbReference type="ARBA" id="ARBA00022723"/>
    </source>
</evidence>
<evidence type="ECO:0000256" key="1">
    <source>
        <dbReference type="ARBA" id="ARBA00001946"/>
    </source>
</evidence>
<dbReference type="GO" id="GO:0005975">
    <property type="term" value="P:carbohydrate metabolic process"/>
    <property type="evidence" value="ECO:0007669"/>
    <property type="project" value="InterPro"/>
</dbReference>
<dbReference type="GO" id="GO:0016791">
    <property type="term" value="F:phosphatase activity"/>
    <property type="evidence" value="ECO:0007669"/>
    <property type="project" value="InterPro"/>
</dbReference>
<keyword evidence="5 11" id="KW-0479">Metal-binding</keyword>
<dbReference type="NCBIfam" id="TIGR01656">
    <property type="entry name" value="Histidinol-ppas"/>
    <property type="match status" value="1"/>
</dbReference>
<dbReference type="InterPro" id="IPR006543">
    <property type="entry name" value="Histidinol-phos"/>
</dbReference>
<dbReference type="PANTHER" id="PTHR42891">
    <property type="entry name" value="D-GLYCERO-BETA-D-MANNO-HEPTOSE-1,7-BISPHOSPHATE 7-PHOSPHATASE"/>
    <property type="match status" value="1"/>
</dbReference>
<dbReference type="GO" id="GO:0005737">
    <property type="term" value="C:cytoplasm"/>
    <property type="evidence" value="ECO:0007669"/>
    <property type="project" value="UniProtKB-SubCell"/>
</dbReference>